<dbReference type="Gene3D" id="3.20.10.10">
    <property type="entry name" value="D-amino Acid Aminotransferase, subunit A, domain 2"/>
    <property type="match status" value="1"/>
</dbReference>
<evidence type="ECO:0000313" key="13">
    <source>
        <dbReference type="Proteomes" id="UP001216709"/>
    </source>
</evidence>
<evidence type="ECO:0000256" key="11">
    <source>
        <dbReference type="RuleBase" id="RU004516"/>
    </source>
</evidence>
<evidence type="ECO:0000256" key="4">
    <source>
        <dbReference type="ARBA" id="ARBA00022898"/>
    </source>
</evidence>
<dbReference type="PROSITE" id="PS00770">
    <property type="entry name" value="AA_TRANSFER_CLASS_4"/>
    <property type="match status" value="1"/>
</dbReference>
<dbReference type="InterPro" id="IPR017824">
    <property type="entry name" value="Aminodeoxychorismate_lyase_IV"/>
</dbReference>
<dbReference type="FunFam" id="3.20.10.10:FF:000002">
    <property type="entry name" value="D-alanine aminotransferase"/>
    <property type="match status" value="1"/>
</dbReference>
<dbReference type="AlphaFoldDB" id="A0AAW6KCG8"/>
<evidence type="ECO:0000313" key="12">
    <source>
        <dbReference type="EMBL" id="MDE1452244.1"/>
    </source>
</evidence>
<dbReference type="EMBL" id="JARAFO010000017">
    <property type="protein sequence ID" value="MDE1452244.1"/>
    <property type="molecule type" value="Genomic_DNA"/>
</dbReference>
<gene>
    <name evidence="12" type="primary">pabC</name>
    <name evidence="12" type="ORF">PVN32_08670</name>
</gene>
<dbReference type="Proteomes" id="UP001216709">
    <property type="component" value="Unassembled WGS sequence"/>
</dbReference>
<evidence type="ECO:0000256" key="10">
    <source>
        <dbReference type="RuleBase" id="RU004106"/>
    </source>
</evidence>
<dbReference type="PANTHER" id="PTHR42743">
    <property type="entry name" value="AMINO-ACID AMINOTRANSFERASE"/>
    <property type="match status" value="1"/>
</dbReference>
<dbReference type="GO" id="GO:0008652">
    <property type="term" value="P:amino acid biosynthetic process"/>
    <property type="evidence" value="ECO:0007669"/>
    <property type="project" value="UniProtKB-ARBA"/>
</dbReference>
<keyword evidence="5" id="KW-0289">Folate biosynthesis</keyword>
<dbReference type="InterPro" id="IPR036038">
    <property type="entry name" value="Aminotransferase-like"/>
</dbReference>
<dbReference type="InterPro" id="IPR043131">
    <property type="entry name" value="BCAT-like_N"/>
</dbReference>
<dbReference type="InterPro" id="IPR050571">
    <property type="entry name" value="Class-IV_PLP-Dep_Aminotrnsfr"/>
</dbReference>
<evidence type="ECO:0000256" key="2">
    <source>
        <dbReference type="ARBA" id="ARBA00009320"/>
    </source>
</evidence>
<accession>A0AAW6KCG8</accession>
<dbReference type="GO" id="GO:0046656">
    <property type="term" value="P:folic acid biosynthetic process"/>
    <property type="evidence" value="ECO:0007669"/>
    <property type="project" value="UniProtKB-KW"/>
</dbReference>
<dbReference type="NCBIfam" id="NF005800">
    <property type="entry name" value="PRK07650.1"/>
    <property type="match status" value="1"/>
</dbReference>
<comment type="subunit">
    <text evidence="3">Homodimer.</text>
</comment>
<dbReference type="InterPro" id="IPR001544">
    <property type="entry name" value="Aminotrans_IV"/>
</dbReference>
<dbReference type="PANTHER" id="PTHR42743:SF11">
    <property type="entry name" value="AMINODEOXYCHORISMATE LYASE"/>
    <property type="match status" value="1"/>
</dbReference>
<keyword evidence="4 11" id="KW-0663">Pyridoxal phosphate</keyword>
<dbReference type="EC" id="4.1.3.38" evidence="8"/>
<sequence>MIIYLNGQYVKEEEARLSPFDHGFLYGIGVFETFRLYEGEPFLLDWHMDRLNNALEQLRIELELTKSEVLAILDRLLQLNQPPNLDAKVRLNISAGPGESGLFPDSYKKPGVMVMMNPFHPESVPVEKEGVILQVRRNTPEGPFRLKSHHFLNNLFGKRELGPDAAKEGIFLTEGGAVAEGIISNIFWEKDGCVYTPSLDTGILGGVTRRYVIERLADMGIEVMQGVYPLKELLFADEAWMTNSVQEIVPFRRIGSTQFPGKDGNLSKRLQEAYTNDRKAAKDYISIKG</sequence>
<protein>
    <recommendedName>
        <fullName evidence="8">aminodeoxychorismate lyase</fullName>
        <ecNumber evidence="8">4.1.3.38</ecNumber>
    </recommendedName>
</protein>
<evidence type="ECO:0000256" key="1">
    <source>
        <dbReference type="ARBA" id="ARBA00001933"/>
    </source>
</evidence>
<evidence type="ECO:0000256" key="9">
    <source>
        <dbReference type="ARBA" id="ARBA00049529"/>
    </source>
</evidence>
<dbReference type="GO" id="GO:0008696">
    <property type="term" value="F:4-amino-4-deoxychorismate lyase activity"/>
    <property type="evidence" value="ECO:0007669"/>
    <property type="project" value="UniProtKB-EC"/>
</dbReference>
<name>A0AAW6KCG8_9BACI</name>
<dbReference type="RefSeq" id="WP_023855969.1">
    <property type="nucleotide sequence ID" value="NZ_CAOJBV010000009.1"/>
</dbReference>
<comment type="cofactor">
    <cofactor evidence="1 11">
        <name>pyridoxal 5'-phosphate</name>
        <dbReference type="ChEBI" id="CHEBI:597326"/>
    </cofactor>
</comment>
<proteinExistence type="inferred from homology"/>
<comment type="pathway">
    <text evidence="7">Cofactor biosynthesis; tetrahydrofolate biosynthesis; 4-aminobenzoate from chorismate: step 2/2.</text>
</comment>
<comment type="caution">
    <text evidence="12">The sequence shown here is derived from an EMBL/GenBank/DDBJ whole genome shotgun (WGS) entry which is preliminary data.</text>
</comment>
<dbReference type="GO" id="GO:0030170">
    <property type="term" value="F:pyridoxal phosphate binding"/>
    <property type="evidence" value="ECO:0007669"/>
    <property type="project" value="InterPro"/>
</dbReference>
<evidence type="ECO:0000256" key="8">
    <source>
        <dbReference type="ARBA" id="ARBA00035676"/>
    </source>
</evidence>
<dbReference type="InterPro" id="IPR018300">
    <property type="entry name" value="Aminotrans_IV_CS"/>
</dbReference>
<dbReference type="Gene3D" id="3.30.470.10">
    <property type="match status" value="1"/>
</dbReference>
<dbReference type="InterPro" id="IPR043132">
    <property type="entry name" value="BCAT-like_C"/>
</dbReference>
<dbReference type="SUPFAM" id="SSF56752">
    <property type="entry name" value="D-aminoacid aminotransferase-like PLP-dependent enzymes"/>
    <property type="match status" value="1"/>
</dbReference>
<dbReference type="CDD" id="cd01559">
    <property type="entry name" value="ADCL_like"/>
    <property type="match status" value="1"/>
</dbReference>
<reference evidence="12" key="1">
    <citation type="submission" date="2022-12" db="EMBL/GenBank/DDBJ databases">
        <title>Draft Genome Sequences of Bacillus licheniformis and Bacillus paralicheniformis strains isolated from Irish skim milk powders.</title>
        <authorList>
            <person name="Lourenco A."/>
            <person name="Li F."/>
            <person name="Geraldine D."/>
            <person name="Tobin J.T."/>
            <person name="Butler F."/>
            <person name="Jordan K."/>
            <person name="Obrien T."/>
        </authorList>
    </citation>
    <scope>NUCLEOTIDE SEQUENCE</scope>
    <source>
        <strain evidence="12">3370</strain>
    </source>
</reference>
<dbReference type="GO" id="GO:0005829">
    <property type="term" value="C:cytosol"/>
    <property type="evidence" value="ECO:0007669"/>
    <property type="project" value="TreeGrafter"/>
</dbReference>
<organism evidence="12 13">
    <name type="scientific">Bacillus paralicheniformis</name>
    <dbReference type="NCBI Taxonomy" id="1648923"/>
    <lineage>
        <taxon>Bacteria</taxon>
        <taxon>Bacillati</taxon>
        <taxon>Bacillota</taxon>
        <taxon>Bacilli</taxon>
        <taxon>Bacillales</taxon>
        <taxon>Bacillaceae</taxon>
        <taxon>Bacillus</taxon>
    </lineage>
</organism>
<evidence type="ECO:0000256" key="3">
    <source>
        <dbReference type="ARBA" id="ARBA00011738"/>
    </source>
</evidence>
<dbReference type="Pfam" id="PF01063">
    <property type="entry name" value="Aminotran_4"/>
    <property type="match status" value="1"/>
</dbReference>
<evidence type="ECO:0000256" key="5">
    <source>
        <dbReference type="ARBA" id="ARBA00022909"/>
    </source>
</evidence>
<keyword evidence="6 12" id="KW-0456">Lyase</keyword>
<evidence type="ECO:0000256" key="6">
    <source>
        <dbReference type="ARBA" id="ARBA00023239"/>
    </source>
</evidence>
<evidence type="ECO:0000256" key="7">
    <source>
        <dbReference type="ARBA" id="ARBA00035633"/>
    </source>
</evidence>
<comment type="catalytic activity">
    <reaction evidence="9">
        <text>4-amino-4-deoxychorismate = 4-aminobenzoate + pyruvate + H(+)</text>
        <dbReference type="Rhea" id="RHEA:16201"/>
        <dbReference type="ChEBI" id="CHEBI:15361"/>
        <dbReference type="ChEBI" id="CHEBI:15378"/>
        <dbReference type="ChEBI" id="CHEBI:17836"/>
        <dbReference type="ChEBI" id="CHEBI:58406"/>
        <dbReference type="EC" id="4.1.3.38"/>
    </reaction>
</comment>
<comment type="similarity">
    <text evidence="2 10">Belongs to the class-IV pyridoxal-phosphate-dependent aminotransferase family.</text>
</comment>